<reference evidence="3" key="1">
    <citation type="submission" date="2011-07" db="EMBL/GenBank/DDBJ databases">
        <authorList>
            <consortium name="Caenorhabditis brenneri Sequencing and Analysis Consortium"/>
            <person name="Wilson R.K."/>
        </authorList>
    </citation>
    <scope>NUCLEOTIDE SEQUENCE [LARGE SCALE GENOMIC DNA]</scope>
    <source>
        <strain evidence="3">PB2801</strain>
    </source>
</reference>
<dbReference type="AlphaFoldDB" id="G0MMU7"/>
<dbReference type="EMBL" id="GL379802">
    <property type="protein sequence ID" value="EGT37391.1"/>
    <property type="molecule type" value="Genomic_DNA"/>
</dbReference>
<name>G0MMU7_CAEBE</name>
<dbReference type="Proteomes" id="UP000008068">
    <property type="component" value="Unassembled WGS sequence"/>
</dbReference>
<evidence type="ECO:0000256" key="1">
    <source>
        <dbReference type="SAM" id="SignalP"/>
    </source>
</evidence>
<keyword evidence="3" id="KW-1185">Reference proteome</keyword>
<evidence type="ECO:0000313" key="3">
    <source>
        <dbReference type="Proteomes" id="UP000008068"/>
    </source>
</evidence>
<feature type="chain" id="PRO_5003403493" evidence="1">
    <location>
        <begin position="22"/>
        <end position="139"/>
    </location>
</feature>
<accession>G0MMU7</accession>
<sequence length="139" mass="16041">MNFAIFFLLALLGLSSIDIEAKQYITRGKTLKEINDARARYANESQIGNMNELVYDWKLESIAKKEVEKHNGCIENTMTTLDGNLQLFKLHILLLLFPEADKTVDYLISEPGRTKMAFIRAECKENQEDEDIYFVLDTE</sequence>
<gene>
    <name evidence="2" type="ORF">CAEBREN_15558</name>
</gene>
<dbReference type="HOGENOM" id="CLU_142442_0_0_1"/>
<feature type="signal peptide" evidence="1">
    <location>
        <begin position="1"/>
        <end position="21"/>
    </location>
</feature>
<dbReference type="Gene3D" id="3.40.33.10">
    <property type="entry name" value="CAP"/>
    <property type="match status" value="1"/>
</dbReference>
<dbReference type="InterPro" id="IPR035940">
    <property type="entry name" value="CAP_sf"/>
</dbReference>
<evidence type="ECO:0000313" key="2">
    <source>
        <dbReference type="EMBL" id="EGT37391.1"/>
    </source>
</evidence>
<keyword evidence="1" id="KW-0732">Signal</keyword>
<dbReference type="InParanoid" id="G0MMU7"/>
<organism evidence="3">
    <name type="scientific">Caenorhabditis brenneri</name>
    <name type="common">Nematode worm</name>
    <dbReference type="NCBI Taxonomy" id="135651"/>
    <lineage>
        <taxon>Eukaryota</taxon>
        <taxon>Metazoa</taxon>
        <taxon>Ecdysozoa</taxon>
        <taxon>Nematoda</taxon>
        <taxon>Chromadorea</taxon>
        <taxon>Rhabditida</taxon>
        <taxon>Rhabditina</taxon>
        <taxon>Rhabditomorpha</taxon>
        <taxon>Rhabditoidea</taxon>
        <taxon>Rhabditidae</taxon>
        <taxon>Peloderinae</taxon>
        <taxon>Caenorhabditis</taxon>
    </lineage>
</organism>
<protein>
    <submittedName>
        <fullName evidence="2">Uncharacterized protein</fullName>
    </submittedName>
</protein>
<proteinExistence type="predicted"/>